<evidence type="ECO:0000256" key="3">
    <source>
        <dbReference type="ARBA" id="ARBA00023125"/>
    </source>
</evidence>
<dbReference type="GO" id="GO:0003677">
    <property type="term" value="F:DNA binding"/>
    <property type="evidence" value="ECO:0007669"/>
    <property type="project" value="UniProtKB-KW"/>
</dbReference>
<evidence type="ECO:0000256" key="4">
    <source>
        <dbReference type="ARBA" id="ARBA00023163"/>
    </source>
</evidence>
<dbReference type="Pfam" id="PF03466">
    <property type="entry name" value="LysR_substrate"/>
    <property type="match status" value="1"/>
</dbReference>
<dbReference type="PANTHER" id="PTHR30419">
    <property type="entry name" value="HTH-TYPE TRANSCRIPTIONAL REGULATOR YBHD"/>
    <property type="match status" value="1"/>
</dbReference>
<evidence type="ECO:0000256" key="1">
    <source>
        <dbReference type="ARBA" id="ARBA00009437"/>
    </source>
</evidence>
<accession>A0A318H4U1</accession>
<dbReference type="PROSITE" id="PS50931">
    <property type="entry name" value="HTH_LYSR"/>
    <property type="match status" value="1"/>
</dbReference>
<dbReference type="Pfam" id="PF00126">
    <property type="entry name" value="HTH_1"/>
    <property type="match status" value="1"/>
</dbReference>
<keyword evidence="2" id="KW-0805">Transcription regulation</keyword>
<proteinExistence type="inferred from homology"/>
<comment type="caution">
    <text evidence="6">The sequence shown here is derived from an EMBL/GenBank/DDBJ whole genome shotgun (WGS) entry which is preliminary data.</text>
</comment>
<evidence type="ECO:0000313" key="7">
    <source>
        <dbReference type="Proteomes" id="UP000247811"/>
    </source>
</evidence>
<keyword evidence="4" id="KW-0804">Transcription</keyword>
<dbReference type="InterPro" id="IPR036390">
    <property type="entry name" value="WH_DNA-bd_sf"/>
</dbReference>
<dbReference type="Gene3D" id="3.40.190.290">
    <property type="match status" value="1"/>
</dbReference>
<protein>
    <submittedName>
        <fullName evidence="6">DNA-binding transcriptional LysR family regulator</fullName>
    </submittedName>
</protein>
<evidence type="ECO:0000256" key="2">
    <source>
        <dbReference type="ARBA" id="ARBA00023015"/>
    </source>
</evidence>
<dbReference type="InterPro" id="IPR050950">
    <property type="entry name" value="HTH-type_LysR_regulators"/>
</dbReference>
<sequence>MRFDLVTLNLVLAIAESRSITAGAEREHLALAAASKRLSDLESRLGVQLFERRARGVETTEAGRAMVRHIRSLHACLNGLENEVAEYSRGVRGHLRVVANSSAISECLPPDLAAFSGAHREIRISLEDQTSAEVQRSVAEGLADVGIFVPPQIEPRLTTWPYREGTLAVITPRDHALSVLDAVRFEALLDFDFVGLHSGAAVQQQILAQATEQGRALRTRVQVRGFDAIAQLVEAGLGIAIMPSAVAERLSRVFALHRLRLDEPWARRRYLLAVRGQDVLPGVVRRFVEFLCSAEANVPGEFSVQPPVAGGTDRPREAQP</sequence>
<dbReference type="InterPro" id="IPR036388">
    <property type="entry name" value="WH-like_DNA-bd_sf"/>
</dbReference>
<dbReference type="EMBL" id="QJJS01000002">
    <property type="protein sequence ID" value="PXW98753.1"/>
    <property type="molecule type" value="Genomic_DNA"/>
</dbReference>
<dbReference type="Gene3D" id="1.10.10.10">
    <property type="entry name" value="Winged helix-like DNA-binding domain superfamily/Winged helix DNA-binding domain"/>
    <property type="match status" value="1"/>
</dbReference>
<gene>
    <name evidence="6" type="ORF">C7444_102236</name>
</gene>
<evidence type="ECO:0000259" key="5">
    <source>
        <dbReference type="PROSITE" id="PS50931"/>
    </source>
</evidence>
<dbReference type="OrthoDB" id="9785974at2"/>
<feature type="domain" description="HTH lysR-type" evidence="5">
    <location>
        <begin position="1"/>
        <end position="60"/>
    </location>
</feature>
<dbReference type="SUPFAM" id="SSF46785">
    <property type="entry name" value="Winged helix' DNA-binding domain"/>
    <property type="match status" value="1"/>
</dbReference>
<keyword evidence="7" id="KW-1185">Reference proteome</keyword>
<name>A0A318H4U1_9BURK</name>
<keyword evidence="3 6" id="KW-0238">DNA-binding</keyword>
<evidence type="ECO:0000313" key="6">
    <source>
        <dbReference type="EMBL" id="PXW98753.1"/>
    </source>
</evidence>
<organism evidence="6 7">
    <name type="scientific">Sphaerotilus hippei</name>
    <dbReference type="NCBI Taxonomy" id="744406"/>
    <lineage>
        <taxon>Bacteria</taxon>
        <taxon>Pseudomonadati</taxon>
        <taxon>Pseudomonadota</taxon>
        <taxon>Betaproteobacteria</taxon>
        <taxon>Burkholderiales</taxon>
        <taxon>Sphaerotilaceae</taxon>
        <taxon>Sphaerotilus</taxon>
    </lineage>
</organism>
<dbReference type="CDD" id="cd08421">
    <property type="entry name" value="PBP2_LTTR_like_1"/>
    <property type="match status" value="1"/>
</dbReference>
<dbReference type="SUPFAM" id="SSF53850">
    <property type="entry name" value="Periplasmic binding protein-like II"/>
    <property type="match status" value="1"/>
</dbReference>
<dbReference type="InterPro" id="IPR000847">
    <property type="entry name" value="LysR_HTH_N"/>
</dbReference>
<dbReference type="InterPro" id="IPR005119">
    <property type="entry name" value="LysR_subst-bd"/>
</dbReference>
<dbReference type="Proteomes" id="UP000247811">
    <property type="component" value="Unassembled WGS sequence"/>
</dbReference>
<dbReference type="PANTHER" id="PTHR30419:SF2">
    <property type="entry name" value="LYSR FAMILY TRANSCRIPTIONAL REGULATOR"/>
    <property type="match status" value="1"/>
</dbReference>
<comment type="similarity">
    <text evidence="1">Belongs to the LysR transcriptional regulatory family.</text>
</comment>
<dbReference type="GO" id="GO:0005829">
    <property type="term" value="C:cytosol"/>
    <property type="evidence" value="ECO:0007669"/>
    <property type="project" value="TreeGrafter"/>
</dbReference>
<reference evidence="6 7" key="1">
    <citation type="submission" date="2018-05" db="EMBL/GenBank/DDBJ databases">
        <title>Genomic Encyclopedia of Type Strains, Phase IV (KMG-IV): sequencing the most valuable type-strain genomes for metagenomic binning, comparative biology and taxonomic classification.</title>
        <authorList>
            <person name="Goeker M."/>
        </authorList>
    </citation>
    <scope>NUCLEOTIDE SEQUENCE [LARGE SCALE GENOMIC DNA]</scope>
    <source>
        <strain evidence="6 7">DSM 566</strain>
    </source>
</reference>
<dbReference type="GO" id="GO:0003700">
    <property type="term" value="F:DNA-binding transcription factor activity"/>
    <property type="evidence" value="ECO:0007669"/>
    <property type="project" value="InterPro"/>
</dbReference>
<dbReference type="AlphaFoldDB" id="A0A318H4U1"/>